<gene>
    <name evidence="1" type="ORF">JFY71_08385</name>
</gene>
<protein>
    <submittedName>
        <fullName evidence="1">Stage 0 sporulation family protein</fullName>
    </submittedName>
</protein>
<proteinExistence type="predicted"/>
<dbReference type="EMBL" id="CP066744">
    <property type="protein sequence ID" value="QQK07330.1"/>
    <property type="molecule type" value="Genomic_DNA"/>
</dbReference>
<reference evidence="1 2" key="1">
    <citation type="journal article" date="2022" name="Int. J. Syst. Evol. Microbiol.">
        <title>Miniphocaeibacter halophilus sp. nov., an ammonium-tolerant acetate-producing bacterium isolated from a biogas system.</title>
        <authorList>
            <person name="Schnurer A."/>
            <person name="Singh A."/>
            <person name="Bi S."/>
            <person name="Qiao W."/>
            <person name="Westerholm M."/>
        </authorList>
    </citation>
    <scope>NUCLEOTIDE SEQUENCE [LARGE SCALE GENOMIC DNA]</scope>
    <source>
        <strain evidence="1 2">AMB_01</strain>
    </source>
</reference>
<evidence type="ECO:0000313" key="2">
    <source>
        <dbReference type="Proteomes" id="UP000595814"/>
    </source>
</evidence>
<organism evidence="1 2">
    <name type="scientific">Miniphocaeibacter halophilus</name>
    <dbReference type="NCBI Taxonomy" id="2931922"/>
    <lineage>
        <taxon>Bacteria</taxon>
        <taxon>Bacillati</taxon>
        <taxon>Bacillota</taxon>
        <taxon>Tissierellia</taxon>
        <taxon>Tissierellales</taxon>
        <taxon>Peptoniphilaceae</taxon>
        <taxon>Miniphocaeibacter</taxon>
    </lineage>
</organism>
<keyword evidence="2" id="KW-1185">Reference proteome</keyword>
<name>A0AC61MP93_9FIRM</name>
<accession>A0AC61MP93</accession>
<evidence type="ECO:0000313" key="1">
    <source>
        <dbReference type="EMBL" id="QQK07330.1"/>
    </source>
</evidence>
<dbReference type="Proteomes" id="UP000595814">
    <property type="component" value="Chromosome"/>
</dbReference>
<sequence length="282" mass="32106">MVEVVGIRFKRAGKIYYFSPNGFDIEKGNDVIVETARGIEFGKAIENIKTIEEKDLVSELKPVIRIADEADKYINKENKKKAKDALDICEIKAKEHNLDMKFVDCEYTFDNNKVIFYFTSDDRIDFRELVRDLASIFKTRIELRQIGVRDHAKLIGGLGSCGQPCCCSRFLSEFTPVSIKMAKDQSISLNPTKISGLCGRLMCCLKYEQEGYEEGLKKLPKVGTKINTPEGEGKVYDVDILTELIKVKILTEDDIEEIKYFYAEDIIGNNCNDCSCKCDTEY</sequence>